<dbReference type="GO" id="GO:0046983">
    <property type="term" value="F:protein dimerization activity"/>
    <property type="evidence" value="ECO:0007669"/>
    <property type="project" value="InterPro"/>
</dbReference>
<evidence type="ECO:0000259" key="3">
    <source>
        <dbReference type="Pfam" id="PF07730"/>
    </source>
</evidence>
<proteinExistence type="predicted"/>
<name>A0A6J6H642_9ZZZZ</name>
<evidence type="ECO:0000256" key="1">
    <source>
        <dbReference type="ARBA" id="ARBA00022679"/>
    </source>
</evidence>
<feature type="domain" description="Signal transduction histidine kinase subgroup 3 dimerisation and phosphoacceptor" evidence="3">
    <location>
        <begin position="7"/>
        <end position="71"/>
    </location>
</feature>
<dbReference type="SUPFAM" id="SSF55874">
    <property type="entry name" value="ATPase domain of HSP90 chaperone/DNA topoisomerase II/histidine kinase"/>
    <property type="match status" value="1"/>
</dbReference>
<dbReference type="GO" id="GO:0000155">
    <property type="term" value="F:phosphorelay sensor kinase activity"/>
    <property type="evidence" value="ECO:0007669"/>
    <property type="project" value="InterPro"/>
</dbReference>
<evidence type="ECO:0000313" key="4">
    <source>
        <dbReference type="EMBL" id="CAB4606704.1"/>
    </source>
</evidence>
<dbReference type="InterPro" id="IPR050482">
    <property type="entry name" value="Sensor_HK_TwoCompSys"/>
</dbReference>
<reference evidence="4" key="1">
    <citation type="submission" date="2020-05" db="EMBL/GenBank/DDBJ databases">
        <authorList>
            <person name="Chiriac C."/>
            <person name="Salcher M."/>
            <person name="Ghai R."/>
            <person name="Kavagutti S V."/>
        </authorList>
    </citation>
    <scope>NUCLEOTIDE SEQUENCE</scope>
</reference>
<evidence type="ECO:0000256" key="2">
    <source>
        <dbReference type="ARBA" id="ARBA00022777"/>
    </source>
</evidence>
<dbReference type="CDD" id="cd16917">
    <property type="entry name" value="HATPase_UhpB-NarQ-NarX-like"/>
    <property type="match status" value="1"/>
</dbReference>
<accession>A0A6J6H642</accession>
<dbReference type="Gene3D" id="1.20.5.1930">
    <property type="match status" value="1"/>
</dbReference>
<protein>
    <submittedName>
        <fullName evidence="4">Unannotated protein</fullName>
    </submittedName>
</protein>
<dbReference type="EMBL" id="CAEZUV010000012">
    <property type="protein sequence ID" value="CAB4606704.1"/>
    <property type="molecule type" value="Genomic_DNA"/>
</dbReference>
<dbReference type="InterPro" id="IPR036890">
    <property type="entry name" value="HATPase_C_sf"/>
</dbReference>
<dbReference type="GO" id="GO:0016020">
    <property type="term" value="C:membrane"/>
    <property type="evidence" value="ECO:0007669"/>
    <property type="project" value="InterPro"/>
</dbReference>
<dbReference type="Pfam" id="PF07730">
    <property type="entry name" value="HisKA_3"/>
    <property type="match status" value="1"/>
</dbReference>
<organism evidence="4">
    <name type="scientific">freshwater metagenome</name>
    <dbReference type="NCBI Taxonomy" id="449393"/>
    <lineage>
        <taxon>unclassified sequences</taxon>
        <taxon>metagenomes</taxon>
        <taxon>ecological metagenomes</taxon>
    </lineage>
</organism>
<dbReference type="Gene3D" id="3.30.565.10">
    <property type="entry name" value="Histidine kinase-like ATPase, C-terminal domain"/>
    <property type="match status" value="1"/>
</dbReference>
<sequence length="190" mass="20971">MEMPSPERVRIAQELHDGIAQDLVGIGYSLDLLLSDASLSNNARTEIRATRFAVDELMSTVRAEILNLRERNNAPLHARLQIIAKELLPECELTLRLEEVPLAEIRQNEFILIATEILRNCSTHSRATHIGINLYPVNNRTCLEVIDNGIGGAHVKDGHYGIAGIIERVHALGGSVTIESIEGTRIAILI</sequence>
<dbReference type="InterPro" id="IPR011712">
    <property type="entry name" value="Sig_transdc_His_kin_sub3_dim/P"/>
</dbReference>
<dbReference type="AlphaFoldDB" id="A0A6J6H642"/>
<dbReference type="PANTHER" id="PTHR24421">
    <property type="entry name" value="NITRATE/NITRITE SENSOR PROTEIN NARX-RELATED"/>
    <property type="match status" value="1"/>
</dbReference>
<keyword evidence="1" id="KW-0808">Transferase</keyword>
<keyword evidence="2" id="KW-0418">Kinase</keyword>
<gene>
    <name evidence="4" type="ORF">UFOPK1856_00186</name>
</gene>